<dbReference type="InterPro" id="IPR010730">
    <property type="entry name" value="HET"/>
</dbReference>
<proteinExistence type="predicted"/>
<gene>
    <name evidence="2" type="ORF">BU16DRAFT_566317</name>
</gene>
<accession>A0A6A6QD13</accession>
<evidence type="ECO:0000259" key="1">
    <source>
        <dbReference type="Pfam" id="PF06985"/>
    </source>
</evidence>
<protein>
    <recommendedName>
        <fullName evidence="1">Heterokaryon incompatibility domain-containing protein</fullName>
    </recommendedName>
</protein>
<dbReference type="PANTHER" id="PTHR24148">
    <property type="entry name" value="ANKYRIN REPEAT DOMAIN-CONTAINING PROTEIN 39 HOMOLOG-RELATED"/>
    <property type="match status" value="1"/>
</dbReference>
<reference evidence="2" key="1">
    <citation type="journal article" date="2020" name="Stud. Mycol.">
        <title>101 Dothideomycetes genomes: a test case for predicting lifestyles and emergence of pathogens.</title>
        <authorList>
            <person name="Haridas S."/>
            <person name="Albert R."/>
            <person name="Binder M."/>
            <person name="Bloem J."/>
            <person name="Labutti K."/>
            <person name="Salamov A."/>
            <person name="Andreopoulos B."/>
            <person name="Baker S."/>
            <person name="Barry K."/>
            <person name="Bills G."/>
            <person name="Bluhm B."/>
            <person name="Cannon C."/>
            <person name="Castanera R."/>
            <person name="Culley D."/>
            <person name="Daum C."/>
            <person name="Ezra D."/>
            <person name="Gonzalez J."/>
            <person name="Henrissat B."/>
            <person name="Kuo A."/>
            <person name="Liang C."/>
            <person name="Lipzen A."/>
            <person name="Lutzoni F."/>
            <person name="Magnuson J."/>
            <person name="Mondo S."/>
            <person name="Nolan M."/>
            <person name="Ohm R."/>
            <person name="Pangilinan J."/>
            <person name="Park H.-J."/>
            <person name="Ramirez L."/>
            <person name="Alfaro M."/>
            <person name="Sun H."/>
            <person name="Tritt A."/>
            <person name="Yoshinaga Y."/>
            <person name="Zwiers L.-H."/>
            <person name="Turgeon B."/>
            <person name="Goodwin S."/>
            <person name="Spatafora J."/>
            <person name="Crous P."/>
            <person name="Grigoriev I."/>
        </authorList>
    </citation>
    <scope>NUCLEOTIDE SEQUENCE</scope>
    <source>
        <strain evidence="2">CBS 269.34</strain>
    </source>
</reference>
<dbReference type="AlphaFoldDB" id="A0A6A6QD13"/>
<dbReference type="InterPro" id="IPR052895">
    <property type="entry name" value="HetReg/Transcr_Mod"/>
</dbReference>
<sequence length="514" mass="59106">MQRDTALTFGDIHGSLEAFQASVDEIQRLAMVFEPDSMASFQAGANGVPSFTRLKEATNDHSRNFRLRHLVPHEKPMSIPGRQAPPNTGREIQIHLRLTDLSEYVHSQPYVAVSYTWDHVKSHKFEDGDDPLPEYYIWTGEHAYRPAKCHVEVLHRAMRFAAAKLPQPRIWIDQECIEQDNPDDLENHLQIMHKIYSESSFTVAVLSSTISTQGLVDVLDAFLHQDPATLPFAFGTIDPNRQAREFQLAEAKLRALDPLDLGRWQNLCPGVARDYLAISNPEEHQKLLNTLDIYLILRRVQRTFDYISQDRWFKRTWTFQEKHCGSRLHFLIPIGTAIQSKRLERIGGDICLEKLFLSRKMWRWSDHSWESTRGLANLLENHFALPPYEPQGTLPPHSQAALRTGSSSNQTFFGAMQKTHQAMETCDNLVVADRIAIFASVNNFPTRLKSTLLNRERYSYSTCILTLALKNSGWFVTHTLELQQPWGLLNMTLEEALINLEYYSGYMNWTVPGW</sequence>
<dbReference type="EMBL" id="MU004197">
    <property type="protein sequence ID" value="KAF2490285.1"/>
    <property type="molecule type" value="Genomic_DNA"/>
</dbReference>
<feature type="domain" description="Heterokaryon incompatibility" evidence="1">
    <location>
        <begin position="110"/>
        <end position="321"/>
    </location>
</feature>
<dbReference type="OrthoDB" id="270167at2759"/>
<name>A0A6A6QD13_9PEZI</name>
<keyword evidence="3" id="KW-1185">Reference proteome</keyword>
<organism evidence="2 3">
    <name type="scientific">Lophium mytilinum</name>
    <dbReference type="NCBI Taxonomy" id="390894"/>
    <lineage>
        <taxon>Eukaryota</taxon>
        <taxon>Fungi</taxon>
        <taxon>Dikarya</taxon>
        <taxon>Ascomycota</taxon>
        <taxon>Pezizomycotina</taxon>
        <taxon>Dothideomycetes</taxon>
        <taxon>Pleosporomycetidae</taxon>
        <taxon>Mytilinidiales</taxon>
        <taxon>Mytilinidiaceae</taxon>
        <taxon>Lophium</taxon>
    </lineage>
</organism>
<evidence type="ECO:0000313" key="3">
    <source>
        <dbReference type="Proteomes" id="UP000799750"/>
    </source>
</evidence>
<evidence type="ECO:0000313" key="2">
    <source>
        <dbReference type="EMBL" id="KAF2490285.1"/>
    </source>
</evidence>
<dbReference type="PANTHER" id="PTHR24148:SF64">
    <property type="entry name" value="HETEROKARYON INCOMPATIBILITY DOMAIN-CONTAINING PROTEIN"/>
    <property type="match status" value="1"/>
</dbReference>
<dbReference type="Pfam" id="PF06985">
    <property type="entry name" value="HET"/>
    <property type="match status" value="1"/>
</dbReference>
<dbReference type="Proteomes" id="UP000799750">
    <property type="component" value="Unassembled WGS sequence"/>
</dbReference>